<feature type="signal peptide" evidence="2">
    <location>
        <begin position="1"/>
        <end position="20"/>
    </location>
</feature>
<feature type="chain" id="PRO_5046705259" evidence="2">
    <location>
        <begin position="21"/>
        <end position="174"/>
    </location>
</feature>
<proteinExistence type="predicted"/>
<protein>
    <submittedName>
        <fullName evidence="3">Spy/CpxP family protein refolding chaperone</fullName>
    </submittedName>
</protein>
<gene>
    <name evidence="3" type="ORF">QNA08_09595</name>
</gene>
<feature type="region of interest" description="Disordered" evidence="1">
    <location>
        <begin position="151"/>
        <end position="174"/>
    </location>
</feature>
<dbReference type="RefSeq" id="WP_283740480.1">
    <property type="nucleotide sequence ID" value="NZ_JASJEV010000005.1"/>
</dbReference>
<name>A0ABT7AGJ5_9HYPH</name>
<evidence type="ECO:0000256" key="2">
    <source>
        <dbReference type="SAM" id="SignalP"/>
    </source>
</evidence>
<dbReference type="InterPro" id="IPR012899">
    <property type="entry name" value="LTXXQ"/>
</dbReference>
<dbReference type="Pfam" id="PF07813">
    <property type="entry name" value="LTXXQ"/>
    <property type="match status" value="1"/>
</dbReference>
<dbReference type="Proteomes" id="UP001321492">
    <property type="component" value="Unassembled WGS sequence"/>
</dbReference>
<evidence type="ECO:0000313" key="3">
    <source>
        <dbReference type="EMBL" id="MDJ1158487.1"/>
    </source>
</evidence>
<dbReference type="EMBL" id="JASJEV010000005">
    <property type="protein sequence ID" value="MDJ1158487.1"/>
    <property type="molecule type" value="Genomic_DNA"/>
</dbReference>
<evidence type="ECO:0000256" key="1">
    <source>
        <dbReference type="SAM" id="MobiDB-lite"/>
    </source>
</evidence>
<reference evidence="3 4" key="1">
    <citation type="submission" date="2023-05" db="EMBL/GenBank/DDBJ databases">
        <title>Chelatococcus sp. nov., a moderately thermophilic bacterium isolated from hot spring microbial mat.</title>
        <authorList>
            <person name="Hu C.-J."/>
            <person name="Li W.-J."/>
        </authorList>
    </citation>
    <scope>NUCLEOTIDE SEQUENCE [LARGE SCALE GENOMIC DNA]</scope>
    <source>
        <strain evidence="3 4">SYSU G07232</strain>
    </source>
</reference>
<comment type="caution">
    <text evidence="3">The sequence shown here is derived from an EMBL/GenBank/DDBJ whole genome shotgun (WGS) entry which is preliminary data.</text>
</comment>
<sequence>MKRALATATVAALVAGSAFAITAQAQPSGGPRADGPAQHRMTPEDFSALTDARIAALKAGLKLTTEQEKNWPALEVALRDTAKARAERFAKMREERREAREEPNPIERLRMHAEMMSSGAANMKKIADAAEPLYKSLDDAQKRRFGMLMRNAQGGHPMGMGGRAHRMRHAEAEQ</sequence>
<evidence type="ECO:0000313" key="4">
    <source>
        <dbReference type="Proteomes" id="UP001321492"/>
    </source>
</evidence>
<accession>A0ABT7AGJ5</accession>
<keyword evidence="4" id="KW-1185">Reference proteome</keyword>
<keyword evidence="2" id="KW-0732">Signal</keyword>
<organism evidence="3 4">
    <name type="scientific">Chelatococcus albus</name>
    <dbReference type="NCBI Taxonomy" id="3047466"/>
    <lineage>
        <taxon>Bacteria</taxon>
        <taxon>Pseudomonadati</taxon>
        <taxon>Pseudomonadota</taxon>
        <taxon>Alphaproteobacteria</taxon>
        <taxon>Hyphomicrobiales</taxon>
        <taxon>Chelatococcaceae</taxon>
        <taxon>Chelatococcus</taxon>
    </lineage>
</organism>